<dbReference type="RefSeq" id="WP_077691867.1">
    <property type="nucleotide sequence ID" value="NZ_JACCHL010000001.1"/>
</dbReference>
<keyword evidence="3" id="KW-1185">Reference proteome</keyword>
<dbReference type="STRING" id="501010.NOSIN_17805"/>
<dbReference type="InterPro" id="IPR056934">
    <property type="entry name" value="SH3_Rv0428c"/>
</dbReference>
<sequence>MHMRGRLVHRITPEDVGRRVSVRIRLPEGGFTDIVGVVESWDDGVLTVRRRDGSAAEVVESAVAASRVVPPVPPRRRGGRPPQAP</sequence>
<dbReference type="AlphaFoldDB" id="A0A1V3C470"/>
<dbReference type="EMBL" id="MCOK01000001">
    <property type="protein sequence ID" value="OOC55438.1"/>
    <property type="molecule type" value="Genomic_DNA"/>
</dbReference>
<reference evidence="3" key="1">
    <citation type="submission" date="2016-08" db="EMBL/GenBank/DDBJ databases">
        <authorList>
            <person name="Tokovenko B."/>
            <person name="Kalinowski J."/>
        </authorList>
    </citation>
    <scope>NUCLEOTIDE SEQUENCE [LARGE SCALE GENOMIC DNA]</scope>
    <source>
        <strain evidence="3">UTMC102</strain>
    </source>
</reference>
<evidence type="ECO:0000313" key="3">
    <source>
        <dbReference type="Proteomes" id="UP000189004"/>
    </source>
</evidence>
<comment type="caution">
    <text evidence="2">The sequence shown here is derived from an EMBL/GenBank/DDBJ whole genome shotgun (WGS) entry which is preliminary data.</text>
</comment>
<name>A0A1V3C470_9ACTN</name>
<gene>
    <name evidence="2" type="ORF">NOSIN_17805</name>
</gene>
<organism evidence="2 3">
    <name type="scientific">Nocardiopsis sinuspersici</name>
    <dbReference type="NCBI Taxonomy" id="501010"/>
    <lineage>
        <taxon>Bacteria</taxon>
        <taxon>Bacillati</taxon>
        <taxon>Actinomycetota</taxon>
        <taxon>Actinomycetes</taxon>
        <taxon>Streptosporangiales</taxon>
        <taxon>Nocardiopsidaceae</taxon>
        <taxon>Nocardiopsis</taxon>
    </lineage>
</organism>
<proteinExistence type="predicted"/>
<dbReference type="OrthoDB" id="9775595at2"/>
<evidence type="ECO:0000259" key="1">
    <source>
        <dbReference type="Pfam" id="PF24551"/>
    </source>
</evidence>
<feature type="domain" description="Histone acetyltransferase Rv0428c-like SH3" evidence="1">
    <location>
        <begin position="15"/>
        <end position="67"/>
    </location>
</feature>
<dbReference type="Pfam" id="PF24551">
    <property type="entry name" value="SH3_Rv0428c"/>
    <property type="match status" value="1"/>
</dbReference>
<dbReference type="Proteomes" id="UP000189004">
    <property type="component" value="Unassembled WGS sequence"/>
</dbReference>
<protein>
    <recommendedName>
        <fullName evidence="1">Histone acetyltransferase Rv0428c-like SH3 domain-containing protein</fullName>
    </recommendedName>
</protein>
<accession>A0A1V3C470</accession>
<evidence type="ECO:0000313" key="2">
    <source>
        <dbReference type="EMBL" id="OOC55438.1"/>
    </source>
</evidence>